<evidence type="ECO:0000313" key="11">
    <source>
        <dbReference type="EMBL" id="AYN64394.1"/>
    </source>
</evidence>
<keyword evidence="2" id="KW-1003">Cell membrane</keyword>
<comment type="similarity">
    <text evidence="10">Belongs to the insect chemoreceptor superfamily. Heteromeric odorant receptor channel (TC 1.A.69) family.</text>
</comment>
<keyword evidence="6 10" id="KW-1133">Transmembrane helix</keyword>
<evidence type="ECO:0000256" key="6">
    <source>
        <dbReference type="ARBA" id="ARBA00022989"/>
    </source>
</evidence>
<keyword evidence="9 10" id="KW-0807">Transducer</keyword>
<dbReference type="Pfam" id="PF02949">
    <property type="entry name" value="7tm_6"/>
    <property type="match status" value="1"/>
</dbReference>
<feature type="transmembrane region" description="Helical" evidence="10">
    <location>
        <begin position="150"/>
        <end position="172"/>
    </location>
</feature>
<dbReference type="GO" id="GO:0005886">
    <property type="term" value="C:plasma membrane"/>
    <property type="evidence" value="ECO:0007669"/>
    <property type="project" value="UniProtKB-SubCell"/>
</dbReference>
<feature type="transmembrane region" description="Helical" evidence="10">
    <location>
        <begin position="205"/>
        <end position="237"/>
    </location>
</feature>
<dbReference type="AlphaFoldDB" id="A0A3G2KX44"/>
<evidence type="ECO:0000256" key="1">
    <source>
        <dbReference type="ARBA" id="ARBA00004651"/>
    </source>
</evidence>
<evidence type="ECO:0000256" key="4">
    <source>
        <dbReference type="ARBA" id="ARBA00022692"/>
    </source>
</evidence>
<evidence type="ECO:0000256" key="7">
    <source>
        <dbReference type="ARBA" id="ARBA00023136"/>
    </source>
</evidence>
<comment type="subcellular location">
    <subcellularLocation>
        <location evidence="1 10">Cell membrane</location>
        <topology evidence="1 10">Multi-pass membrane protein</topology>
    </subcellularLocation>
</comment>
<keyword evidence="8 10" id="KW-0675">Receptor</keyword>
<dbReference type="InterPro" id="IPR004117">
    <property type="entry name" value="7tm6_olfct_rcpt"/>
</dbReference>
<dbReference type="PANTHER" id="PTHR21137:SF35">
    <property type="entry name" value="ODORANT RECEPTOR 19A-RELATED"/>
    <property type="match status" value="1"/>
</dbReference>
<sequence>MSSEKKISSDASTKDLQNDFKLKPLHEMFSYISFAMLCGGILPHYTYLRFWKTYTIFVAGYIFLTFVLIIHCVTIDIKMRDITDIIRQMTIIIPLQIVLTKILLTQYYGGVLASLIEEINGDYEEAKKLPHYLRKIIENGAKEGKIAQKIWVVTAFLVAYSFPFQAFILMLYKNLTINTTQRIMVHEFKIPFFEDMKYTFPVYEIVAIFSTGVTFFCQMVFLGFDGFCLILFTHCIAQLKALQMKLKQLFKNMDGFDEELIQHRLNNIVEHHSKILRFCDRVQTLLSIFFFNLVILTSMQLCVTGFQIMESLESKEIKIEFVIFTLGTVVQVYLPCKYGTILSDASLDVGDAAYFSGWESIPNKKFRMTLVFIIMRSQTPILLTAVGMVPVNISSFSSILHTSWSYFTLLRSTKQ</sequence>
<dbReference type="GO" id="GO:0004984">
    <property type="term" value="F:olfactory receptor activity"/>
    <property type="evidence" value="ECO:0007669"/>
    <property type="project" value="InterPro"/>
</dbReference>
<reference evidence="11" key="1">
    <citation type="journal article" date="2018" name="Front. Physiol.">
        <title>Antennal Transcriptome Analysis of the Chemosensory Gene Families From Trichoptera and Basal Lepidoptera.</title>
        <authorList>
            <person name="Yuvaraj J.K."/>
            <person name="Andersson M.N."/>
            <person name="Zhang D.D."/>
            <person name="Lofstedt C."/>
        </authorList>
    </citation>
    <scope>NUCLEOTIDE SEQUENCE</scope>
</reference>
<evidence type="ECO:0000256" key="5">
    <source>
        <dbReference type="ARBA" id="ARBA00022725"/>
    </source>
</evidence>
<evidence type="ECO:0000256" key="8">
    <source>
        <dbReference type="ARBA" id="ARBA00023170"/>
    </source>
</evidence>
<evidence type="ECO:0000256" key="9">
    <source>
        <dbReference type="ARBA" id="ARBA00023224"/>
    </source>
</evidence>
<dbReference type="EMBL" id="MH723591">
    <property type="protein sequence ID" value="AYN64394.1"/>
    <property type="molecule type" value="mRNA"/>
</dbReference>
<comment type="caution">
    <text evidence="10">Lacks conserved residue(s) required for the propagation of feature annotation.</text>
</comment>
<keyword evidence="7 10" id="KW-0472">Membrane</keyword>
<name>A0A3G2KX44_9NEOP</name>
<feature type="transmembrane region" description="Helical" evidence="10">
    <location>
        <begin position="28"/>
        <end position="48"/>
    </location>
</feature>
<evidence type="ECO:0000256" key="3">
    <source>
        <dbReference type="ARBA" id="ARBA00022606"/>
    </source>
</evidence>
<dbReference type="GO" id="GO:0005549">
    <property type="term" value="F:odorant binding"/>
    <property type="evidence" value="ECO:0007669"/>
    <property type="project" value="InterPro"/>
</dbReference>
<feature type="transmembrane region" description="Helical" evidence="10">
    <location>
        <begin position="284"/>
        <end position="309"/>
    </location>
</feature>
<protein>
    <recommendedName>
        <fullName evidence="10">Odorant receptor</fullName>
    </recommendedName>
</protein>
<keyword evidence="3 10" id="KW-0716">Sensory transduction</keyword>
<accession>A0A3G2KX44</accession>
<dbReference type="PANTHER" id="PTHR21137">
    <property type="entry name" value="ODORANT RECEPTOR"/>
    <property type="match status" value="1"/>
</dbReference>
<organism evidence="11">
    <name type="scientific">Rhyacophila nubila</name>
    <dbReference type="NCBI Taxonomy" id="1876001"/>
    <lineage>
        <taxon>Eukaryota</taxon>
        <taxon>Metazoa</taxon>
        <taxon>Ecdysozoa</taxon>
        <taxon>Arthropoda</taxon>
        <taxon>Hexapoda</taxon>
        <taxon>Insecta</taxon>
        <taxon>Pterygota</taxon>
        <taxon>Neoptera</taxon>
        <taxon>Endopterygota</taxon>
        <taxon>Trichoptera</taxon>
        <taxon>Integripalpia</taxon>
        <taxon>Rhyacophiloidea</taxon>
        <taxon>Rhyacophilidae</taxon>
        <taxon>Rhyacophila</taxon>
    </lineage>
</organism>
<proteinExistence type="evidence at transcript level"/>
<evidence type="ECO:0000256" key="2">
    <source>
        <dbReference type="ARBA" id="ARBA00022475"/>
    </source>
</evidence>
<feature type="transmembrane region" description="Helical" evidence="10">
    <location>
        <begin position="54"/>
        <end position="77"/>
    </location>
</feature>
<keyword evidence="4 10" id="KW-0812">Transmembrane</keyword>
<dbReference type="GO" id="GO:0007165">
    <property type="term" value="P:signal transduction"/>
    <property type="evidence" value="ECO:0007669"/>
    <property type="project" value="UniProtKB-KW"/>
</dbReference>
<keyword evidence="5 10" id="KW-0552">Olfaction</keyword>
<evidence type="ECO:0000256" key="10">
    <source>
        <dbReference type="RuleBase" id="RU351113"/>
    </source>
</evidence>